<dbReference type="Proteomes" id="UP000058114">
    <property type="component" value="Chromosome"/>
</dbReference>
<sequence length="395" mass="43145">MNLRPNVDFMALLAETGIPTTEQAMEAELKKEVVAAGSLITNDSDVSPFWRLVRGVVITPALWLVRTLLAGHVLPNTFAATATDAYLDLKAWDVDLTRKGDQKTRGVINFVKVNPSEAVTIPADIWISTERINGTLYRVKPLQAVVSPAGEAVARVVCEAEFAGAAWNLAPGYYHLLSEPVTGILSARNDDKEWIITPGADAESNDALGLRIKNQFSAVGRYHIDAVYRSMLASVAGIRADHIVFEHDAPRGPGTANAYILLEVGTTPASLISKLNDYVTNQGNHGHGDDLQVMAMPETEHSLHLELWPVDNLGEPQRAALVAGVRQLVNAAFRLSADYPTVTRTWPQSRFSLSQLGRELHQAFPEIRSLHFTELDILSGLAIPRLSGLEVTLHE</sequence>
<name>A0A0S2SH21_9GAMM</name>
<proteinExistence type="predicted"/>
<accession>A0A0S2SH21</accession>
<dbReference type="PANTHER" id="PTHR37829">
    <property type="entry name" value="PHAGE-LIKE ELEMENT PBSX PROTEIN XKDT"/>
    <property type="match status" value="1"/>
</dbReference>
<protein>
    <recommendedName>
        <fullName evidence="1">Baseplate protein J-like barrel domain-containing protein</fullName>
    </recommendedName>
</protein>
<feature type="domain" description="Baseplate protein J-like barrel" evidence="1">
    <location>
        <begin position="116"/>
        <end position="191"/>
    </location>
</feature>
<organism evidence="2 3">
    <name type="scientific">Aeromonas schubertii</name>
    <dbReference type="NCBI Taxonomy" id="652"/>
    <lineage>
        <taxon>Bacteria</taxon>
        <taxon>Pseudomonadati</taxon>
        <taxon>Pseudomonadota</taxon>
        <taxon>Gammaproteobacteria</taxon>
        <taxon>Aeromonadales</taxon>
        <taxon>Aeromonadaceae</taxon>
        <taxon>Aeromonas</taxon>
    </lineage>
</organism>
<dbReference type="AlphaFoldDB" id="A0A0S2SH21"/>
<dbReference type="PANTHER" id="PTHR37829:SF3">
    <property type="entry name" value="PROTEIN JAYE-RELATED"/>
    <property type="match status" value="1"/>
</dbReference>
<evidence type="ECO:0000313" key="2">
    <source>
        <dbReference type="EMBL" id="ALP41019.1"/>
    </source>
</evidence>
<gene>
    <name evidence="2" type="ORF">WL1483_1600</name>
</gene>
<dbReference type="Pfam" id="PF04865">
    <property type="entry name" value="Baseplate_J"/>
    <property type="match status" value="1"/>
</dbReference>
<dbReference type="InterPro" id="IPR006949">
    <property type="entry name" value="Barrel_Baseplate_J-like"/>
</dbReference>
<dbReference type="RefSeq" id="WP_060587443.1">
    <property type="nucleotide sequence ID" value="NZ_CP013067.1"/>
</dbReference>
<dbReference type="PATRIC" id="fig|652.5.peg.3793"/>
<reference evidence="2 3" key="2">
    <citation type="journal article" date="2016" name="Genome Announc.">
        <title>Complete Genome Sequence of the Highly Virulent Aeromonas schubertii Strain WL1483, Isolated from Diseased Snakehead Fish (Channa argus) in China.</title>
        <authorList>
            <person name="Liu L."/>
            <person name="Li N."/>
            <person name="Zhang D."/>
            <person name="Fu X."/>
            <person name="Shi C."/>
            <person name="Lin Q."/>
            <person name="Hao G."/>
        </authorList>
    </citation>
    <scope>NUCLEOTIDE SEQUENCE [LARGE SCALE GENOMIC DNA]</scope>
    <source>
        <strain evidence="2 3">WL1483</strain>
    </source>
</reference>
<reference evidence="3" key="1">
    <citation type="submission" date="2015-10" db="EMBL/GenBank/DDBJ databases">
        <title>Complete Genome Sequence of Aeromonas schubertii strain WL1483.</title>
        <authorList>
            <person name="Liu L."/>
        </authorList>
    </citation>
    <scope>NUCLEOTIDE SEQUENCE [LARGE SCALE GENOMIC DNA]</scope>
    <source>
        <strain evidence="3">WL1483</strain>
    </source>
</reference>
<dbReference type="EMBL" id="CP013067">
    <property type="protein sequence ID" value="ALP41019.1"/>
    <property type="molecule type" value="Genomic_DNA"/>
</dbReference>
<evidence type="ECO:0000313" key="3">
    <source>
        <dbReference type="Proteomes" id="UP000058114"/>
    </source>
</evidence>
<dbReference type="KEGG" id="asr:WL1483_1600"/>
<evidence type="ECO:0000259" key="1">
    <source>
        <dbReference type="Pfam" id="PF04865"/>
    </source>
</evidence>
<dbReference type="InterPro" id="IPR052399">
    <property type="entry name" value="Phage_Baseplate_Assmbl_Protein"/>
</dbReference>